<comment type="caution">
    <text evidence="1">The sequence shown here is derived from an EMBL/GenBank/DDBJ whole genome shotgun (WGS) entry which is preliminary data.</text>
</comment>
<dbReference type="EMBL" id="PDLK01000002">
    <property type="protein sequence ID" value="PHH04389.1"/>
    <property type="molecule type" value="Genomic_DNA"/>
</dbReference>
<evidence type="ECO:0000313" key="1">
    <source>
        <dbReference type="EMBL" id="PHH04389.1"/>
    </source>
</evidence>
<gene>
    <name evidence="1" type="ORF">CRX53_10585</name>
</gene>
<organism evidence="1 2">
    <name type="scientific">Leclercia adecarboxylata</name>
    <dbReference type="NCBI Taxonomy" id="83655"/>
    <lineage>
        <taxon>Bacteria</taxon>
        <taxon>Pseudomonadati</taxon>
        <taxon>Pseudomonadota</taxon>
        <taxon>Gammaproteobacteria</taxon>
        <taxon>Enterobacterales</taxon>
        <taxon>Enterobacteriaceae</taxon>
        <taxon>Leclercia</taxon>
    </lineage>
</organism>
<sequence length="148" mass="17486">MCRMECRHNNTTAMKEGFMEWKIVEIVASPDSGTIFGKVETPYGLNYILWFKGDYYVRPGEIVTMTETGMLINHRRQRVWIAQAMPYSSIRWLGFRMKNECPGNRHDGSQRCDRELPCQFKHCPFGLTHSPPESYYTSEINFHEQKFY</sequence>
<dbReference type="Pfam" id="PF11183">
    <property type="entry name" value="PmrD"/>
    <property type="match status" value="1"/>
</dbReference>
<dbReference type="InterPro" id="IPR038679">
    <property type="entry name" value="PmrD_sf"/>
</dbReference>
<dbReference type="Gene3D" id="2.40.50.650">
    <property type="match status" value="1"/>
</dbReference>
<dbReference type="InterPro" id="IPR044854">
    <property type="entry name" value="IraM/PmrD"/>
</dbReference>
<protein>
    <submittedName>
        <fullName evidence="1">Anti-adapter protein IraM</fullName>
    </submittedName>
</protein>
<name>A0A855EHV7_9ENTR</name>
<dbReference type="Proteomes" id="UP000222768">
    <property type="component" value="Unassembled WGS sequence"/>
</dbReference>
<proteinExistence type="predicted"/>
<evidence type="ECO:0000313" key="2">
    <source>
        <dbReference type="Proteomes" id="UP000222768"/>
    </source>
</evidence>
<reference evidence="2" key="1">
    <citation type="submission" date="2017-09" db="EMBL/GenBank/DDBJ databases">
        <title>FDA dAtabase for Regulatory Grade micrObial Sequences (FDA-ARGOS): Supporting development and validation of Infectious Disease Dx tests.</title>
        <authorList>
            <person name="Minogue T."/>
            <person name="Wolcott M."/>
            <person name="Wasieloski L."/>
            <person name="Aguilar W."/>
            <person name="Moore D."/>
            <person name="Tallon L."/>
            <person name="Sadzewicz L."/>
            <person name="Ott S."/>
            <person name="Zhao X."/>
            <person name="Nagaraj S."/>
            <person name="Vavikolanu K."/>
            <person name="Aluvathingal J."/>
            <person name="Nadendla S."/>
            <person name="Sichtig H."/>
        </authorList>
    </citation>
    <scope>NUCLEOTIDE SEQUENCE [LARGE SCALE GENOMIC DNA]</scope>
    <source>
        <strain evidence="2">FDAARGOS_404</strain>
    </source>
</reference>
<accession>A0A855EHV7</accession>
<dbReference type="AlphaFoldDB" id="A0A855EHV7"/>